<reference evidence="3 4" key="2">
    <citation type="journal article" date="2019" name="G3 (Bethesda)">
        <title>Hybrid Assembly of the Genome of the Entomopathogenic Nematode Steinernema carpocapsae Identifies the X-Chromosome.</title>
        <authorList>
            <person name="Serra L."/>
            <person name="Macchietto M."/>
            <person name="Macias-Munoz A."/>
            <person name="McGill C.J."/>
            <person name="Rodriguez I.M."/>
            <person name="Rodriguez B."/>
            <person name="Murad R."/>
            <person name="Mortazavi A."/>
        </authorList>
    </citation>
    <scope>NUCLEOTIDE SEQUENCE [LARGE SCALE GENOMIC DNA]</scope>
    <source>
        <strain evidence="3 4">ALL</strain>
    </source>
</reference>
<dbReference type="OrthoDB" id="19996at2759"/>
<gene>
    <name evidence="3" type="ORF">L596_008331</name>
</gene>
<feature type="compositionally biased region" description="Basic and acidic residues" evidence="1">
    <location>
        <begin position="356"/>
        <end position="383"/>
    </location>
</feature>
<feature type="compositionally biased region" description="Acidic residues" evidence="1">
    <location>
        <begin position="73"/>
        <end position="86"/>
    </location>
</feature>
<dbReference type="Proteomes" id="UP000298663">
    <property type="component" value="Unassembled WGS sequence"/>
</dbReference>
<sequence length="400" mass="43355">MDFSKIESSLYGDVEDDGDLLAELMELENEEKRKVQSSNQKRAPARNLAAAPARGRGSGLDPKALSEALRDIPDDDGDISDGIEDDEELLGELADLVSDDEAPAAPRGTPSVPQAARAAPATPAKDNGVIAKLKDAENAYKKMKDGAAGNSSKIRRYDRALTKIAELTKKAERGIAVDPLEIPVLPNQGIGEASKDPQASEAPRPGPPPVPNRMASIEKPLPPALPPRVVQVEKPELPTRKPEPMEEKTPTSSATSDSAKLLALLQSRRVAYLQNAHTAAKADDKVAAGEFVTVAKQFDEAIKAVNEGLLTECDEDEIPPMPQPYKVPPSKLPPPKTLAEDLKQRMEAFHQLTAKYKSEGNERKTRFDELSHRPELSRSDSRGFGRSSLRFHGSSSSTWI</sequence>
<feature type="compositionally biased region" description="Low complexity" evidence="1">
    <location>
        <begin position="384"/>
        <end position="400"/>
    </location>
</feature>
<feature type="compositionally biased region" description="Basic and acidic residues" evidence="1">
    <location>
        <begin position="231"/>
        <end position="249"/>
    </location>
</feature>
<dbReference type="PANTHER" id="PTHR13076:SF9">
    <property type="entry name" value="COILED-COIL AND C2 DOMAIN-CONTAINING PROTEIN 1-LIKE"/>
    <property type="match status" value="1"/>
</dbReference>
<dbReference type="STRING" id="34508.A0A4U5PCN5"/>
<feature type="region of interest" description="Disordered" evidence="1">
    <location>
        <begin position="353"/>
        <end position="400"/>
    </location>
</feature>
<name>A0A4U5PCN5_STECR</name>
<feature type="region of interest" description="Disordered" evidence="1">
    <location>
        <begin position="314"/>
        <end position="337"/>
    </location>
</feature>
<organism evidence="3 4">
    <name type="scientific">Steinernema carpocapsae</name>
    <name type="common">Entomopathogenic nematode</name>
    <dbReference type="NCBI Taxonomy" id="34508"/>
    <lineage>
        <taxon>Eukaryota</taxon>
        <taxon>Metazoa</taxon>
        <taxon>Ecdysozoa</taxon>
        <taxon>Nematoda</taxon>
        <taxon>Chromadorea</taxon>
        <taxon>Rhabditida</taxon>
        <taxon>Tylenchina</taxon>
        <taxon>Panagrolaimomorpha</taxon>
        <taxon>Strongyloidoidea</taxon>
        <taxon>Steinernematidae</taxon>
        <taxon>Steinernema</taxon>
    </lineage>
</organism>
<feature type="region of interest" description="Disordered" evidence="1">
    <location>
        <begin position="186"/>
        <end position="257"/>
    </location>
</feature>
<reference evidence="3 4" key="1">
    <citation type="journal article" date="2015" name="Genome Biol.">
        <title>Comparative genomics of Steinernema reveals deeply conserved gene regulatory networks.</title>
        <authorList>
            <person name="Dillman A.R."/>
            <person name="Macchietto M."/>
            <person name="Porter C.F."/>
            <person name="Rogers A."/>
            <person name="Williams B."/>
            <person name="Antoshechkin I."/>
            <person name="Lee M.M."/>
            <person name="Goodwin Z."/>
            <person name="Lu X."/>
            <person name="Lewis E.E."/>
            <person name="Goodrich-Blair H."/>
            <person name="Stock S.P."/>
            <person name="Adams B.J."/>
            <person name="Sternberg P.W."/>
            <person name="Mortazavi A."/>
        </authorList>
    </citation>
    <scope>NUCLEOTIDE SEQUENCE [LARGE SCALE GENOMIC DNA]</scope>
    <source>
        <strain evidence="3 4">ALL</strain>
    </source>
</reference>
<dbReference type="PANTHER" id="PTHR13076">
    <property type="entry name" value="COILED-COIL AND C2 DOMAIN-CONTAINING PROTEIN 1-LIKE"/>
    <property type="match status" value="1"/>
</dbReference>
<dbReference type="AlphaFoldDB" id="A0A4U5PCN5"/>
<dbReference type="EMBL" id="AZBU02000002">
    <property type="protein sequence ID" value="TKR93973.1"/>
    <property type="molecule type" value="Genomic_DNA"/>
</dbReference>
<feature type="compositionally biased region" description="Pro residues" evidence="1">
    <location>
        <begin position="319"/>
        <end position="336"/>
    </location>
</feature>
<feature type="region of interest" description="Disordered" evidence="1">
    <location>
        <begin position="98"/>
        <end position="128"/>
    </location>
</feature>
<proteinExistence type="predicted"/>
<dbReference type="Pfam" id="PF21528">
    <property type="entry name" value="CC2D1A-B_DM14"/>
    <property type="match status" value="1"/>
</dbReference>
<dbReference type="InterPro" id="IPR039725">
    <property type="entry name" value="CC2D1A/B"/>
</dbReference>
<feature type="compositionally biased region" description="Low complexity" evidence="1">
    <location>
        <begin position="45"/>
        <end position="55"/>
    </location>
</feature>
<evidence type="ECO:0000313" key="4">
    <source>
        <dbReference type="Proteomes" id="UP000298663"/>
    </source>
</evidence>
<dbReference type="SMART" id="SM00685">
    <property type="entry name" value="DM14"/>
    <property type="match status" value="1"/>
</dbReference>
<evidence type="ECO:0000259" key="2">
    <source>
        <dbReference type="SMART" id="SM00685"/>
    </source>
</evidence>
<feature type="domain" description="DM14" evidence="2">
    <location>
        <begin position="262"/>
        <end position="322"/>
    </location>
</feature>
<protein>
    <recommendedName>
        <fullName evidence="2">DM14 domain-containing protein</fullName>
    </recommendedName>
</protein>
<feature type="compositionally biased region" description="Low complexity" evidence="1">
    <location>
        <begin position="110"/>
        <end position="124"/>
    </location>
</feature>
<evidence type="ECO:0000256" key="1">
    <source>
        <dbReference type="SAM" id="MobiDB-lite"/>
    </source>
</evidence>
<evidence type="ECO:0000313" key="3">
    <source>
        <dbReference type="EMBL" id="TKR93973.1"/>
    </source>
</evidence>
<accession>A0A4U5PCN5</accession>
<dbReference type="InterPro" id="IPR006608">
    <property type="entry name" value="CC2D1A/B_DM14"/>
</dbReference>
<feature type="region of interest" description="Disordered" evidence="1">
    <location>
        <begin position="30"/>
        <end position="86"/>
    </location>
</feature>
<dbReference type="GO" id="GO:0001227">
    <property type="term" value="F:DNA-binding transcription repressor activity, RNA polymerase II-specific"/>
    <property type="evidence" value="ECO:0007669"/>
    <property type="project" value="InterPro"/>
</dbReference>
<keyword evidence="4" id="KW-1185">Reference proteome</keyword>
<comment type="caution">
    <text evidence="3">The sequence shown here is derived from an EMBL/GenBank/DDBJ whole genome shotgun (WGS) entry which is preliminary data.</text>
</comment>